<dbReference type="PANTHER" id="PTHR24221:SF503">
    <property type="entry name" value="MITOCHONDRIAL POTASSIUM CHANNEL ATP-BINDING SUBUNIT"/>
    <property type="match status" value="1"/>
</dbReference>
<dbReference type="AlphaFoldDB" id="E9D509"/>
<feature type="transmembrane region" description="Helical" evidence="6">
    <location>
        <begin position="52"/>
        <end position="73"/>
    </location>
</feature>
<dbReference type="PANTHER" id="PTHR24221">
    <property type="entry name" value="ATP-BINDING CASSETTE SUB-FAMILY B"/>
    <property type="match status" value="1"/>
</dbReference>
<dbReference type="VEuPathDB" id="FungiDB:CPSG_05277"/>
<dbReference type="OrthoDB" id="4200921at2759"/>
<dbReference type="InterPro" id="IPR036640">
    <property type="entry name" value="ABC1_TM_sf"/>
</dbReference>
<evidence type="ECO:0000256" key="5">
    <source>
        <dbReference type="ARBA" id="ARBA00023136"/>
    </source>
</evidence>
<organism evidence="9">
    <name type="scientific">Coccidioides posadasii (strain RMSCC 757 / Silveira)</name>
    <name type="common">Valley fever fungus</name>
    <dbReference type="NCBI Taxonomy" id="443226"/>
    <lineage>
        <taxon>Eukaryota</taxon>
        <taxon>Fungi</taxon>
        <taxon>Dikarya</taxon>
        <taxon>Ascomycota</taxon>
        <taxon>Pezizomycotina</taxon>
        <taxon>Eurotiomycetes</taxon>
        <taxon>Eurotiomycetidae</taxon>
        <taxon>Onygenales</taxon>
        <taxon>Onygenaceae</taxon>
        <taxon>Coccidioides</taxon>
    </lineage>
</organism>
<evidence type="ECO:0000256" key="1">
    <source>
        <dbReference type="ARBA" id="ARBA00004141"/>
    </source>
</evidence>
<evidence type="ECO:0000256" key="3">
    <source>
        <dbReference type="ARBA" id="ARBA00022692"/>
    </source>
</evidence>
<accession>E9D509</accession>
<keyword evidence="5 6" id="KW-0472">Membrane</keyword>
<reference evidence="9" key="1">
    <citation type="journal article" date="2010" name="Genome Res.">
        <title>Population genomic sequencing of Coccidioides fungi reveals recent hybridization and transposon control.</title>
        <authorList>
            <person name="Neafsey D.E."/>
            <person name="Barker B.M."/>
            <person name="Sharpton T.J."/>
            <person name="Stajich J.E."/>
            <person name="Park D.J."/>
            <person name="Whiston E."/>
            <person name="Hung C.-Y."/>
            <person name="McMahan C."/>
            <person name="White J."/>
            <person name="Sykes S."/>
            <person name="Heiman D."/>
            <person name="Young S."/>
            <person name="Zeng Q."/>
            <person name="Abouelleil A."/>
            <person name="Aftuck L."/>
            <person name="Bessette D."/>
            <person name="Brown A."/>
            <person name="FitzGerald M."/>
            <person name="Lui A."/>
            <person name="Macdonald J.P."/>
            <person name="Priest M."/>
            <person name="Orbach M.J."/>
            <person name="Galgiani J.N."/>
            <person name="Kirkland T.N."/>
            <person name="Cole G.T."/>
            <person name="Birren B.W."/>
            <person name="Henn M.R."/>
            <person name="Taylor J.W."/>
            <person name="Rounsley S.D."/>
        </authorList>
    </citation>
    <scope>NUCLEOTIDE SEQUENCE [LARGE SCALE GENOMIC DNA]</scope>
    <source>
        <strain evidence="9">RMSCC 757 / Silveira</strain>
    </source>
</reference>
<keyword evidence="3 6" id="KW-0812">Transmembrane</keyword>
<evidence type="ECO:0000256" key="4">
    <source>
        <dbReference type="ARBA" id="ARBA00022989"/>
    </source>
</evidence>
<dbReference type="STRING" id="443226.E9D509"/>
<dbReference type="Proteomes" id="UP000002497">
    <property type="component" value="Unassembled WGS sequence"/>
</dbReference>
<dbReference type="EMBL" id="GL636492">
    <property type="protein sequence ID" value="EFW18591.1"/>
    <property type="molecule type" value="Genomic_DNA"/>
</dbReference>
<proteinExistence type="inferred from homology"/>
<dbReference type="HOGENOM" id="CLU_737710_0_0_1"/>
<evidence type="ECO:0000256" key="2">
    <source>
        <dbReference type="ARBA" id="ARBA00007577"/>
    </source>
</evidence>
<dbReference type="InterPro" id="IPR003439">
    <property type="entry name" value="ABC_transporter-like_ATP-bd"/>
</dbReference>
<sequence>MSLPSEFDEAWDLATLSDVILDAGCFEAVISLTIFMLIPVLSDTILTFTSIYYQLGSRAAVSFAVIMDSYIFLSGKLRSQQHNRWKIYRDSIRREKEACHGSIFNWRTVICFSRLEQEITRFQNTVDARLNSSQHPAALSILRGALQFLVYTAGPAGCVMITRNMVRLQQCSFSSRDCKRLWKTCKAFWMLSTWSLQRSIHLLKSPRKKHQSVINGRRCFLEGLSFRVPGGETIAFVGESGSGKSTILNLLLQVHFPQRGSIQINESDISESQKEGITFVPQKPSFFSDRSIMENLKYTNPNVEDAEIRKICHSLLIHDRIQRCPEGYNTREIKNIHRIFFLNKGRVVEQGKHEELVDLKGQYYKLWSIQQQAGE</sequence>
<keyword evidence="9" id="KW-1185">Reference proteome</keyword>
<dbReference type="SUPFAM" id="SSF90123">
    <property type="entry name" value="ABC transporter transmembrane region"/>
    <property type="match status" value="1"/>
</dbReference>
<comment type="subcellular location">
    <subcellularLocation>
        <location evidence="1">Membrane</location>
        <topology evidence="1">Multi-pass membrane protein</topology>
    </subcellularLocation>
</comment>
<dbReference type="Gene3D" id="1.20.1560.10">
    <property type="entry name" value="ABC transporter type 1, transmembrane domain"/>
    <property type="match status" value="1"/>
</dbReference>
<evidence type="ECO:0000256" key="6">
    <source>
        <dbReference type="SAM" id="Phobius"/>
    </source>
</evidence>
<comment type="similarity">
    <text evidence="2">Belongs to the ABC transporter superfamily. ABCB family. Multidrug resistance exporter (TC 3.A.1.201) subfamily.</text>
</comment>
<dbReference type="Gene3D" id="3.40.50.300">
    <property type="entry name" value="P-loop containing nucleotide triphosphate hydrolases"/>
    <property type="match status" value="2"/>
</dbReference>
<gene>
    <name evidence="8" type="ORF">CPSG_05277</name>
</gene>
<keyword evidence="4 6" id="KW-1133">Transmembrane helix</keyword>
<protein>
    <submittedName>
        <fullName evidence="8">Heavy metal tolerance protein</fullName>
    </submittedName>
</protein>
<dbReference type="Pfam" id="PF00005">
    <property type="entry name" value="ABC_tran"/>
    <property type="match status" value="1"/>
</dbReference>
<feature type="domain" description="ABC transporter" evidence="7">
    <location>
        <begin position="221"/>
        <end position="319"/>
    </location>
</feature>
<reference evidence="9" key="2">
    <citation type="submission" date="2010-03" db="EMBL/GenBank/DDBJ databases">
        <title>The genome sequence of Coccidioides posadasii strain Silveira.</title>
        <authorList>
            <consortium name="The Broad Institute Genome Sequencing Center for Infectious Disease"/>
            <person name="Neafsey D."/>
            <person name="Orbach M."/>
            <person name="Henn M.R."/>
            <person name="Cole G.T."/>
            <person name="Galgiani J."/>
            <person name="Gardner M.J."/>
            <person name="Kirkland T.N."/>
            <person name="Taylor J.W."/>
            <person name="Young S.K."/>
            <person name="Zeng Q."/>
            <person name="Koehrsen M."/>
            <person name="Alvarado L."/>
            <person name="Berlin A."/>
            <person name="Borenstein D."/>
            <person name="Chapman S.B."/>
            <person name="Chen Z."/>
            <person name="Engels R."/>
            <person name="Freedman E."/>
            <person name="Gellesch M."/>
            <person name="Goldberg J."/>
            <person name="Griggs A."/>
            <person name="Gujja S."/>
            <person name="Heilman E."/>
            <person name="Heiman D."/>
            <person name="Howarth C."/>
            <person name="Jen D."/>
            <person name="Larson L."/>
            <person name="Mehta T."/>
            <person name="Neiman D."/>
            <person name="Park D."/>
            <person name="Pearson M."/>
            <person name="Richards J."/>
            <person name="Roberts A."/>
            <person name="Saif S."/>
            <person name="Shea T."/>
            <person name="Shenoy N."/>
            <person name="Sisk P."/>
            <person name="Stolte C."/>
            <person name="Sykes S."/>
            <person name="Walk T."/>
            <person name="White J."/>
            <person name="Yandava C."/>
            <person name="Haas B."/>
            <person name="Nusbaum C."/>
            <person name="Birren B."/>
        </authorList>
    </citation>
    <scope>NUCLEOTIDE SEQUENCE [LARGE SCALE GENOMIC DNA]</scope>
    <source>
        <strain evidence="9">RMSCC 757 / Silveira</strain>
    </source>
</reference>
<evidence type="ECO:0000259" key="7">
    <source>
        <dbReference type="Pfam" id="PF00005"/>
    </source>
</evidence>
<dbReference type="GO" id="GO:0042626">
    <property type="term" value="F:ATPase-coupled transmembrane transporter activity"/>
    <property type="evidence" value="ECO:0007669"/>
    <property type="project" value="TreeGrafter"/>
</dbReference>
<name>E9D509_COCPS</name>
<dbReference type="InterPro" id="IPR039421">
    <property type="entry name" value="Type_1_exporter"/>
</dbReference>
<dbReference type="GO" id="GO:0016887">
    <property type="term" value="F:ATP hydrolysis activity"/>
    <property type="evidence" value="ECO:0007669"/>
    <property type="project" value="InterPro"/>
</dbReference>
<dbReference type="InterPro" id="IPR027417">
    <property type="entry name" value="P-loop_NTPase"/>
</dbReference>
<dbReference type="SUPFAM" id="SSF52540">
    <property type="entry name" value="P-loop containing nucleoside triphosphate hydrolases"/>
    <property type="match status" value="1"/>
</dbReference>
<evidence type="ECO:0000313" key="8">
    <source>
        <dbReference type="EMBL" id="EFW18591.1"/>
    </source>
</evidence>
<dbReference type="GO" id="GO:0016020">
    <property type="term" value="C:membrane"/>
    <property type="evidence" value="ECO:0007669"/>
    <property type="project" value="UniProtKB-SubCell"/>
</dbReference>
<dbReference type="GO" id="GO:0005524">
    <property type="term" value="F:ATP binding"/>
    <property type="evidence" value="ECO:0007669"/>
    <property type="project" value="InterPro"/>
</dbReference>
<feature type="transmembrane region" description="Helical" evidence="6">
    <location>
        <begin position="20"/>
        <end position="40"/>
    </location>
</feature>
<dbReference type="VEuPathDB" id="FungiDB:D8B26_005411"/>
<evidence type="ECO:0000313" key="9">
    <source>
        <dbReference type="Proteomes" id="UP000002497"/>
    </source>
</evidence>